<keyword evidence="9" id="KW-1185">Reference proteome</keyword>
<dbReference type="SUPFAM" id="SSF46626">
    <property type="entry name" value="Cytochrome c"/>
    <property type="match status" value="1"/>
</dbReference>
<dbReference type="OrthoDB" id="9814708at2"/>
<dbReference type="InterPro" id="IPR036909">
    <property type="entry name" value="Cyt_c-like_dom_sf"/>
</dbReference>
<keyword evidence="1" id="KW-0813">Transport</keyword>
<accession>A0A8J2XMB4</accession>
<evidence type="ECO:0000256" key="2">
    <source>
        <dbReference type="ARBA" id="ARBA00022617"/>
    </source>
</evidence>
<proteinExistence type="predicted"/>
<dbReference type="GO" id="GO:0009055">
    <property type="term" value="F:electron transfer activity"/>
    <property type="evidence" value="ECO:0007669"/>
    <property type="project" value="InterPro"/>
</dbReference>
<dbReference type="PRINTS" id="PR00607">
    <property type="entry name" value="CYTCHROMECIE"/>
</dbReference>
<gene>
    <name evidence="8" type="ORF">GCM10011369_00310</name>
</gene>
<keyword evidence="2 6" id="KW-0349">Heme</keyword>
<dbReference type="PROSITE" id="PS51257">
    <property type="entry name" value="PROKAR_LIPOPROTEIN"/>
    <property type="match status" value="1"/>
</dbReference>
<keyword evidence="5 6" id="KW-0408">Iron</keyword>
<dbReference type="PROSITE" id="PS51007">
    <property type="entry name" value="CYTC"/>
    <property type="match status" value="1"/>
</dbReference>
<dbReference type="Gene3D" id="1.10.760.10">
    <property type="entry name" value="Cytochrome c-like domain"/>
    <property type="match status" value="1"/>
</dbReference>
<evidence type="ECO:0000256" key="5">
    <source>
        <dbReference type="ARBA" id="ARBA00023004"/>
    </source>
</evidence>
<feature type="domain" description="Cytochrome c" evidence="7">
    <location>
        <begin position="32"/>
        <end position="112"/>
    </location>
</feature>
<organism evidence="8 9">
    <name type="scientific">Neiella marina</name>
    <dbReference type="NCBI Taxonomy" id="508461"/>
    <lineage>
        <taxon>Bacteria</taxon>
        <taxon>Pseudomonadati</taxon>
        <taxon>Pseudomonadota</taxon>
        <taxon>Gammaproteobacteria</taxon>
        <taxon>Alteromonadales</taxon>
        <taxon>Echinimonadaceae</taxon>
        <taxon>Neiella</taxon>
    </lineage>
</organism>
<keyword evidence="3 6" id="KW-0479">Metal-binding</keyword>
<dbReference type="Pfam" id="PF13442">
    <property type="entry name" value="Cytochrome_CBB3"/>
    <property type="match status" value="1"/>
</dbReference>
<sequence length="114" mass="11978">MNHTHSRSHQFALSATVISAVALMAACSEQPPEPSAGELVYKGTCKVCHAQGINGAPIVGNSKMWGPRIEQGIPTLVEHASNGYGLMPAKGGNTDLTTEQITAAVEYMVSQAKK</sequence>
<dbReference type="PANTHER" id="PTHR40942:SF4">
    <property type="entry name" value="CYTOCHROME C5"/>
    <property type="match status" value="1"/>
</dbReference>
<dbReference type="InterPro" id="IPR002323">
    <property type="entry name" value="Cyt_CIE"/>
</dbReference>
<dbReference type="InterPro" id="IPR009056">
    <property type="entry name" value="Cyt_c-like_dom"/>
</dbReference>
<keyword evidence="4" id="KW-0249">Electron transport</keyword>
<evidence type="ECO:0000256" key="4">
    <source>
        <dbReference type="ARBA" id="ARBA00022982"/>
    </source>
</evidence>
<evidence type="ECO:0000256" key="6">
    <source>
        <dbReference type="PROSITE-ProRule" id="PRU00433"/>
    </source>
</evidence>
<dbReference type="Proteomes" id="UP000619743">
    <property type="component" value="Unassembled WGS sequence"/>
</dbReference>
<protein>
    <submittedName>
        <fullName evidence="8">Cytochrome c-555</fullName>
    </submittedName>
</protein>
<reference evidence="9" key="1">
    <citation type="journal article" date="2019" name="Int. J. Syst. Evol. Microbiol.">
        <title>The Global Catalogue of Microorganisms (GCM) 10K type strain sequencing project: providing services to taxonomists for standard genome sequencing and annotation.</title>
        <authorList>
            <consortium name="The Broad Institute Genomics Platform"/>
            <consortium name="The Broad Institute Genome Sequencing Center for Infectious Disease"/>
            <person name="Wu L."/>
            <person name="Ma J."/>
        </authorList>
    </citation>
    <scope>NUCLEOTIDE SEQUENCE [LARGE SCALE GENOMIC DNA]</scope>
    <source>
        <strain evidence="9">CGMCC 1.10130</strain>
    </source>
</reference>
<evidence type="ECO:0000313" key="9">
    <source>
        <dbReference type="Proteomes" id="UP000619743"/>
    </source>
</evidence>
<dbReference type="RefSeq" id="WP_087504368.1">
    <property type="nucleotide sequence ID" value="NZ_BMDX01000001.1"/>
</dbReference>
<dbReference type="EMBL" id="BMDX01000001">
    <property type="protein sequence ID" value="GGA62962.1"/>
    <property type="molecule type" value="Genomic_DNA"/>
</dbReference>
<evidence type="ECO:0000313" key="8">
    <source>
        <dbReference type="EMBL" id="GGA62962.1"/>
    </source>
</evidence>
<dbReference type="PANTHER" id="PTHR40942">
    <property type="match status" value="1"/>
</dbReference>
<evidence type="ECO:0000256" key="1">
    <source>
        <dbReference type="ARBA" id="ARBA00022448"/>
    </source>
</evidence>
<dbReference type="AlphaFoldDB" id="A0A8J2XMB4"/>
<dbReference type="GO" id="GO:0005506">
    <property type="term" value="F:iron ion binding"/>
    <property type="evidence" value="ECO:0007669"/>
    <property type="project" value="InterPro"/>
</dbReference>
<evidence type="ECO:0000256" key="3">
    <source>
        <dbReference type="ARBA" id="ARBA00022723"/>
    </source>
</evidence>
<comment type="caution">
    <text evidence="8">The sequence shown here is derived from an EMBL/GenBank/DDBJ whole genome shotgun (WGS) entry which is preliminary data.</text>
</comment>
<dbReference type="GO" id="GO:0020037">
    <property type="term" value="F:heme binding"/>
    <property type="evidence" value="ECO:0007669"/>
    <property type="project" value="InterPro"/>
</dbReference>
<name>A0A8J2XMB4_9GAMM</name>
<evidence type="ECO:0000259" key="7">
    <source>
        <dbReference type="PROSITE" id="PS51007"/>
    </source>
</evidence>